<evidence type="ECO:0000313" key="1">
    <source>
        <dbReference type="EMBL" id="EKX91192.1"/>
    </source>
</evidence>
<dbReference type="PATRIC" id="fig|1035195.3.peg.708"/>
<evidence type="ECO:0000313" key="2">
    <source>
        <dbReference type="Proteomes" id="UP000010445"/>
    </source>
</evidence>
<proteinExistence type="predicted"/>
<dbReference type="AlphaFoldDB" id="L1MIX0"/>
<protein>
    <submittedName>
        <fullName evidence="1">Uncharacterized protein</fullName>
    </submittedName>
</protein>
<comment type="caution">
    <text evidence="1">The sequence shown here is derived from an EMBL/GenBank/DDBJ whole genome shotgun (WGS) entry which is preliminary data.</text>
</comment>
<gene>
    <name evidence="1" type="ORF">HMPREF9997_00794</name>
</gene>
<accession>L1MIX0</accession>
<organism evidence="1 2">
    <name type="scientific">Corynebacterium durum F0235</name>
    <dbReference type="NCBI Taxonomy" id="1035195"/>
    <lineage>
        <taxon>Bacteria</taxon>
        <taxon>Bacillati</taxon>
        <taxon>Actinomycetota</taxon>
        <taxon>Actinomycetes</taxon>
        <taxon>Mycobacteriales</taxon>
        <taxon>Corynebacteriaceae</taxon>
        <taxon>Corynebacterium</taxon>
    </lineage>
</organism>
<name>L1MIX0_9CORY</name>
<dbReference type="EMBL" id="AMEM01000013">
    <property type="protein sequence ID" value="EKX91192.1"/>
    <property type="molecule type" value="Genomic_DNA"/>
</dbReference>
<sequence length="42" mass="4102">MAASGLGKIKIITGASPNTNKVAALFVSLVCIPAATPSLTSS</sequence>
<reference evidence="1 2" key="1">
    <citation type="submission" date="2012-05" db="EMBL/GenBank/DDBJ databases">
        <authorList>
            <person name="Weinstock G."/>
            <person name="Sodergren E."/>
            <person name="Lobos E.A."/>
            <person name="Fulton L."/>
            <person name="Fulton R."/>
            <person name="Courtney L."/>
            <person name="Fronick C."/>
            <person name="O'Laughlin M."/>
            <person name="Godfrey J."/>
            <person name="Wilson R.M."/>
            <person name="Miner T."/>
            <person name="Farmer C."/>
            <person name="Delehaunty K."/>
            <person name="Cordes M."/>
            <person name="Minx P."/>
            <person name="Tomlinson C."/>
            <person name="Chen J."/>
            <person name="Wollam A."/>
            <person name="Pepin K.H."/>
            <person name="Bhonagiri V."/>
            <person name="Zhang X."/>
            <person name="Suruliraj S."/>
            <person name="Warren W."/>
            <person name="Mitreva M."/>
            <person name="Mardis E.R."/>
            <person name="Wilson R.K."/>
        </authorList>
    </citation>
    <scope>NUCLEOTIDE SEQUENCE [LARGE SCALE GENOMIC DNA]</scope>
    <source>
        <strain evidence="1 2">F0235</strain>
    </source>
</reference>
<dbReference type="Proteomes" id="UP000010445">
    <property type="component" value="Unassembled WGS sequence"/>
</dbReference>
<dbReference type="HOGENOM" id="CLU_3250113_0_0_11"/>
<keyword evidence="2" id="KW-1185">Reference proteome</keyword>